<dbReference type="InterPro" id="IPR029062">
    <property type="entry name" value="Class_I_gatase-like"/>
</dbReference>
<accession>A0ABD2WW35</accession>
<keyword evidence="2" id="KW-1185">Reference proteome</keyword>
<dbReference type="Gene3D" id="3.40.50.880">
    <property type="match status" value="1"/>
</dbReference>
<sequence>MRSTDFMTREPDDMHAFRMDETLNHKLIDFYRHRKPMGFLGLASLLAARVFQGVRITLGDRETLQANGRDNLLVQATRMNAIHQDRPPNAVFHDTNYNIFSARASLADQQYYELSRGIGNLVSAVADFRLRI</sequence>
<reference evidence="1 2" key="1">
    <citation type="journal article" date="2024" name="bioRxiv">
        <title>A reference genome for Trichogramma kaykai: A tiny desert-dwelling parasitoid wasp with competing sex-ratio distorters.</title>
        <authorList>
            <person name="Culotta J."/>
            <person name="Lindsey A.R."/>
        </authorList>
    </citation>
    <scope>NUCLEOTIDE SEQUENCE [LARGE SCALE GENOMIC DNA]</scope>
    <source>
        <strain evidence="1 2">KSX58</strain>
    </source>
</reference>
<dbReference type="EMBL" id="JBJJXI010000067">
    <property type="protein sequence ID" value="KAL3397084.1"/>
    <property type="molecule type" value="Genomic_DNA"/>
</dbReference>
<dbReference type="Proteomes" id="UP001627154">
    <property type="component" value="Unassembled WGS sequence"/>
</dbReference>
<evidence type="ECO:0000313" key="1">
    <source>
        <dbReference type="EMBL" id="KAL3397084.1"/>
    </source>
</evidence>
<organism evidence="1 2">
    <name type="scientific">Trichogramma kaykai</name>
    <dbReference type="NCBI Taxonomy" id="54128"/>
    <lineage>
        <taxon>Eukaryota</taxon>
        <taxon>Metazoa</taxon>
        <taxon>Ecdysozoa</taxon>
        <taxon>Arthropoda</taxon>
        <taxon>Hexapoda</taxon>
        <taxon>Insecta</taxon>
        <taxon>Pterygota</taxon>
        <taxon>Neoptera</taxon>
        <taxon>Endopterygota</taxon>
        <taxon>Hymenoptera</taxon>
        <taxon>Apocrita</taxon>
        <taxon>Proctotrupomorpha</taxon>
        <taxon>Chalcidoidea</taxon>
        <taxon>Trichogrammatidae</taxon>
        <taxon>Trichogramma</taxon>
    </lineage>
</organism>
<dbReference type="AlphaFoldDB" id="A0ABD2WW35"/>
<name>A0ABD2WW35_9HYME</name>
<protein>
    <submittedName>
        <fullName evidence="1">Uncharacterized protein</fullName>
    </submittedName>
</protein>
<evidence type="ECO:0000313" key="2">
    <source>
        <dbReference type="Proteomes" id="UP001627154"/>
    </source>
</evidence>
<gene>
    <name evidence="1" type="ORF">TKK_009115</name>
</gene>
<proteinExistence type="predicted"/>
<comment type="caution">
    <text evidence="1">The sequence shown here is derived from an EMBL/GenBank/DDBJ whole genome shotgun (WGS) entry which is preliminary data.</text>
</comment>